<dbReference type="InterPro" id="IPR008963">
    <property type="entry name" value="Purple_acid_Pase-like_N"/>
</dbReference>
<evidence type="ECO:0000313" key="5">
    <source>
        <dbReference type="EMBL" id="SHO60759.1"/>
    </source>
</evidence>
<dbReference type="Gene3D" id="2.60.40.380">
    <property type="entry name" value="Purple acid phosphatase-like, N-terminal"/>
    <property type="match status" value="1"/>
</dbReference>
<evidence type="ECO:0000313" key="6">
    <source>
        <dbReference type="Proteomes" id="UP000184609"/>
    </source>
</evidence>
<dbReference type="EMBL" id="FRXN01000001">
    <property type="protein sequence ID" value="SHO60759.1"/>
    <property type="molecule type" value="Genomic_DNA"/>
</dbReference>
<dbReference type="GO" id="GO:0003993">
    <property type="term" value="F:acid phosphatase activity"/>
    <property type="evidence" value="ECO:0007669"/>
    <property type="project" value="InterPro"/>
</dbReference>
<keyword evidence="1 2" id="KW-0732">Signal</keyword>
<feature type="domain" description="Calcineurin-like phosphoesterase" evidence="3">
    <location>
        <begin position="166"/>
        <end position="345"/>
    </location>
</feature>
<feature type="chain" id="PRO_5012025922" evidence="2">
    <location>
        <begin position="22"/>
        <end position="522"/>
    </location>
</feature>
<dbReference type="STRING" id="1073327.SAMN04488108_1008"/>
<dbReference type="SUPFAM" id="SSF49363">
    <property type="entry name" value="Purple acid phosphatase, N-terminal domain"/>
    <property type="match status" value="1"/>
</dbReference>
<dbReference type="InterPro" id="IPR039331">
    <property type="entry name" value="PAPs-like"/>
</dbReference>
<proteinExistence type="predicted"/>
<dbReference type="Pfam" id="PF16656">
    <property type="entry name" value="Pur_ac_phosph_N"/>
    <property type="match status" value="1"/>
</dbReference>
<dbReference type="SUPFAM" id="SSF56300">
    <property type="entry name" value="Metallo-dependent phosphatases"/>
    <property type="match status" value="1"/>
</dbReference>
<dbReference type="PANTHER" id="PTHR22953">
    <property type="entry name" value="ACID PHOSPHATASE RELATED"/>
    <property type="match status" value="1"/>
</dbReference>
<dbReference type="AlphaFoldDB" id="A0A1M7Z7B3"/>
<dbReference type="Proteomes" id="UP000184609">
    <property type="component" value="Unassembled WGS sequence"/>
</dbReference>
<evidence type="ECO:0000259" key="4">
    <source>
        <dbReference type="Pfam" id="PF16656"/>
    </source>
</evidence>
<dbReference type="InterPro" id="IPR029052">
    <property type="entry name" value="Metallo-depent_PP-like"/>
</dbReference>
<dbReference type="Gene3D" id="3.60.21.10">
    <property type="match status" value="1"/>
</dbReference>
<dbReference type="Pfam" id="PF00149">
    <property type="entry name" value="Metallophos"/>
    <property type="match status" value="1"/>
</dbReference>
<protein>
    <submittedName>
        <fullName evidence="5">Purple acid Phosphatase, N-terminal domain</fullName>
    </submittedName>
</protein>
<evidence type="ECO:0000256" key="1">
    <source>
        <dbReference type="ARBA" id="ARBA00022729"/>
    </source>
</evidence>
<sequence>MKNTILLFLLSFLILKPESQAQDIRVYKAPKFQADWTKPGIHPDRIVLNPGPDPTSQMAVTWRTSPEVTVAYAEIAPATAAPKFWRNGKTLQAKTTILDGTEIANAGLISANHSVKFAGLEPNTIYGYRVGDGEHWSEWFQFKTASNEKSAPFSFLYVGDAQNYVLELWSRLIREGYRQAPNADFIIHAGDLINTAHREQDWHEWFTAGGFIHSMLPTIAVPGNHEYNYLSEAKRDEGRQLSAQWKPQFTLPENGPEGLEETAYFIDYPDVKMIFLDSNRDHEKQSEWLRKILAENDKKWTIVSYHHPLFSASAGRDNDELRAIWKPIFDEYKVDLALQGHDHSYARGRANPGENDNVMDGMNMRDQTGTVYVVSVSGGKMYGLNPNGWEGTEAVRDRAAENTQLVQVISIEDNTLKFESFTAIGELYDAFILEKQSNGINKFTELKQDLGPEYRFNNTIPYEDPLPEELKRKIEGDFPGFEVTRVNYRENKGVIIIAIRIEKGEEEKNFIIDQKGNILSEN</sequence>
<dbReference type="RefSeq" id="WP_073570624.1">
    <property type="nucleotide sequence ID" value="NZ_FRXN01000001.1"/>
</dbReference>
<gene>
    <name evidence="5" type="ORF">SAMN04488108_1008</name>
</gene>
<dbReference type="InterPro" id="IPR015914">
    <property type="entry name" value="PAPs_N"/>
</dbReference>
<accession>A0A1M7Z7B3</accession>
<dbReference type="GO" id="GO:0046872">
    <property type="term" value="F:metal ion binding"/>
    <property type="evidence" value="ECO:0007669"/>
    <property type="project" value="InterPro"/>
</dbReference>
<feature type="domain" description="Purple acid phosphatase N-terminal" evidence="4">
    <location>
        <begin position="43"/>
        <end position="144"/>
    </location>
</feature>
<feature type="signal peptide" evidence="2">
    <location>
        <begin position="1"/>
        <end position="21"/>
    </location>
</feature>
<reference evidence="6" key="1">
    <citation type="submission" date="2016-12" db="EMBL/GenBank/DDBJ databases">
        <authorList>
            <person name="Varghese N."/>
            <person name="Submissions S."/>
        </authorList>
    </citation>
    <scope>NUCLEOTIDE SEQUENCE [LARGE SCALE GENOMIC DNA]</scope>
    <source>
        <strain evidence="6">DSM 25035</strain>
    </source>
</reference>
<dbReference type="PANTHER" id="PTHR22953:SF153">
    <property type="entry name" value="PURPLE ACID PHOSPHATASE"/>
    <property type="match status" value="1"/>
</dbReference>
<dbReference type="OrthoDB" id="9809781at2"/>
<evidence type="ECO:0000259" key="3">
    <source>
        <dbReference type="Pfam" id="PF00149"/>
    </source>
</evidence>
<evidence type="ECO:0000256" key="2">
    <source>
        <dbReference type="SAM" id="SignalP"/>
    </source>
</evidence>
<dbReference type="InterPro" id="IPR004843">
    <property type="entry name" value="Calcineurin-like_PHP"/>
</dbReference>
<keyword evidence="6" id="KW-1185">Reference proteome</keyword>
<organism evidence="5 6">
    <name type="scientific">Algoriphagus zhangzhouensis</name>
    <dbReference type="NCBI Taxonomy" id="1073327"/>
    <lineage>
        <taxon>Bacteria</taxon>
        <taxon>Pseudomonadati</taxon>
        <taxon>Bacteroidota</taxon>
        <taxon>Cytophagia</taxon>
        <taxon>Cytophagales</taxon>
        <taxon>Cyclobacteriaceae</taxon>
        <taxon>Algoriphagus</taxon>
    </lineage>
</organism>
<name>A0A1M7Z7B3_9BACT</name>